<feature type="transmembrane region" description="Helical" evidence="7">
    <location>
        <begin position="360"/>
        <end position="381"/>
    </location>
</feature>
<keyword evidence="3 7" id="KW-1133">Transmembrane helix</keyword>
<name>A0A9C7UTC2_9RHOD</name>
<feature type="transmembrane region" description="Helical" evidence="7">
    <location>
        <begin position="436"/>
        <end position="455"/>
    </location>
</feature>
<reference evidence="9" key="1">
    <citation type="journal article" date="2022" name="Proc. Natl. Acad. Sci. U.S.A.">
        <title>Life cycle and functional genomics of the unicellular red alga Galdieria for elucidating algal and plant evolution and industrial use.</title>
        <authorList>
            <person name="Hirooka S."/>
            <person name="Itabashi T."/>
            <person name="Ichinose T.M."/>
            <person name="Onuma R."/>
            <person name="Fujiwara T."/>
            <person name="Yamashita S."/>
            <person name="Jong L.W."/>
            <person name="Tomita R."/>
            <person name="Iwane A.H."/>
            <person name="Miyagishima S.Y."/>
        </authorList>
    </citation>
    <scope>NUCLEOTIDE SEQUENCE</scope>
    <source>
        <strain evidence="9">NBRC 102759</strain>
    </source>
</reference>
<keyword evidence="2 7" id="KW-0812">Transmembrane</keyword>
<feature type="transmembrane region" description="Helical" evidence="7">
    <location>
        <begin position="249"/>
        <end position="265"/>
    </location>
</feature>
<evidence type="ECO:0000256" key="3">
    <source>
        <dbReference type="ARBA" id="ARBA00022989"/>
    </source>
</evidence>
<sequence>MKWRRYSSKSNHIYCYFCLQKTAIDPDTLICPDCEQYNGWDENSSFLAVNQPQKQSLHPKRYCVPLKPANPIRGSFLCSECSQKQELWRKAIANIDSCLDAEPSDEMQFTPREKRELERIEQSYGLCHLCKAAVRQRLSWMDQKLSSQWLNFHMARSFIPPSTLTRKEKKGRSQPLFVYLMFICLFLLGLSPFYNLSSNILLGGLVKCIILYSIYKSLTSTLLYPYLFCYCIVSSFVLCGNEWWSSRTWLMIYQIWIGGLYVLLWKRKSTATNKQSLQHSSINLSDNLVTDRLYPLPRALSTLSLEEATSMDTPTRKSSTRGDESHSSYSSARRLYSIIFICKDWKNKYLFQYYPMRSMLVFLFFIIRILVLIYLASGTLIEGCLKVTSWMIVLFIWLHPYTQVIHCYQQMVYQTSYHPFDSKLYQQWKHPLRNSFLFHLLQCVLMAYFMVNLFWRDISPWVERVTNHLFLIYLNTFKQLVDLLFQEWSIPLSILMWMVVRTTQCIWRPKKK</sequence>
<accession>A0A9C7UTC2</accession>
<keyword evidence="5" id="KW-0539">Nucleus</keyword>
<proteinExistence type="predicted"/>
<dbReference type="OrthoDB" id="5966927at2759"/>
<evidence type="ECO:0000256" key="6">
    <source>
        <dbReference type="SAM" id="MobiDB-lite"/>
    </source>
</evidence>
<gene>
    <name evidence="9" type="ORF">GpartN1_g6890.t1</name>
</gene>
<dbReference type="InterPro" id="IPR018617">
    <property type="entry name" value="Ima1_N"/>
</dbReference>
<evidence type="ECO:0000256" key="7">
    <source>
        <dbReference type="SAM" id="Phobius"/>
    </source>
</evidence>
<comment type="caution">
    <text evidence="9">The sequence shown here is derived from an EMBL/GenBank/DDBJ whole genome shotgun (WGS) entry which is preliminary data.</text>
</comment>
<feature type="transmembrane region" description="Helical" evidence="7">
    <location>
        <begin position="200"/>
        <end position="215"/>
    </location>
</feature>
<feature type="region of interest" description="Disordered" evidence="6">
    <location>
        <begin position="308"/>
        <end position="327"/>
    </location>
</feature>
<evidence type="ECO:0000256" key="2">
    <source>
        <dbReference type="ARBA" id="ARBA00022692"/>
    </source>
</evidence>
<dbReference type="GO" id="GO:0005637">
    <property type="term" value="C:nuclear inner membrane"/>
    <property type="evidence" value="ECO:0007669"/>
    <property type="project" value="UniProtKB-SubCell"/>
</dbReference>
<evidence type="ECO:0000256" key="4">
    <source>
        <dbReference type="ARBA" id="ARBA00023136"/>
    </source>
</evidence>
<evidence type="ECO:0000313" key="9">
    <source>
        <dbReference type="EMBL" id="GJQ15099.1"/>
    </source>
</evidence>
<comment type="subcellular location">
    <subcellularLocation>
        <location evidence="1">Nucleus inner membrane</location>
        <topology evidence="1">Multi-pass membrane protein</topology>
    </subcellularLocation>
</comment>
<dbReference type="Proteomes" id="UP001061958">
    <property type="component" value="Unassembled WGS sequence"/>
</dbReference>
<evidence type="ECO:0000256" key="5">
    <source>
        <dbReference type="ARBA" id="ARBA00023242"/>
    </source>
</evidence>
<dbReference type="AlphaFoldDB" id="A0A9C7UTC2"/>
<feature type="transmembrane region" description="Helical" evidence="7">
    <location>
        <begin position="222"/>
        <end position="243"/>
    </location>
</feature>
<protein>
    <recommendedName>
        <fullName evidence="8">Ima1 N-terminal domain-containing protein</fullName>
    </recommendedName>
</protein>
<evidence type="ECO:0000256" key="1">
    <source>
        <dbReference type="ARBA" id="ARBA00004473"/>
    </source>
</evidence>
<keyword evidence="4 7" id="KW-0472">Membrane</keyword>
<evidence type="ECO:0000313" key="10">
    <source>
        <dbReference type="Proteomes" id="UP001061958"/>
    </source>
</evidence>
<feature type="domain" description="Ima1 N-terminal" evidence="8">
    <location>
        <begin position="14"/>
        <end position="134"/>
    </location>
</feature>
<dbReference type="Pfam" id="PF09779">
    <property type="entry name" value="Ima1_N"/>
    <property type="match status" value="1"/>
</dbReference>
<keyword evidence="10" id="KW-1185">Reference proteome</keyword>
<dbReference type="EMBL" id="BQMJ01000064">
    <property type="protein sequence ID" value="GJQ15099.1"/>
    <property type="molecule type" value="Genomic_DNA"/>
</dbReference>
<feature type="transmembrane region" description="Helical" evidence="7">
    <location>
        <begin position="176"/>
        <end position="194"/>
    </location>
</feature>
<reference evidence="9" key="2">
    <citation type="submission" date="2022-01" db="EMBL/GenBank/DDBJ databases">
        <authorList>
            <person name="Hirooka S."/>
            <person name="Miyagishima S.Y."/>
        </authorList>
    </citation>
    <scope>NUCLEOTIDE SEQUENCE</scope>
    <source>
        <strain evidence="9">NBRC 102759</strain>
    </source>
</reference>
<evidence type="ECO:0000259" key="8">
    <source>
        <dbReference type="Pfam" id="PF09779"/>
    </source>
</evidence>
<organism evidence="9 10">
    <name type="scientific">Galdieria partita</name>
    <dbReference type="NCBI Taxonomy" id="83374"/>
    <lineage>
        <taxon>Eukaryota</taxon>
        <taxon>Rhodophyta</taxon>
        <taxon>Bangiophyceae</taxon>
        <taxon>Galdieriales</taxon>
        <taxon>Galdieriaceae</taxon>
        <taxon>Galdieria</taxon>
    </lineage>
</organism>